<evidence type="ECO:0000259" key="4">
    <source>
        <dbReference type="Pfam" id="PF02852"/>
    </source>
</evidence>
<keyword evidence="3" id="KW-0274">FAD</keyword>
<name>A0A3E1KCZ7_9GAMM</name>
<dbReference type="Proteomes" id="UP000260351">
    <property type="component" value="Unassembled WGS sequence"/>
</dbReference>
<dbReference type="Gene3D" id="3.30.390.30">
    <property type="match status" value="1"/>
</dbReference>
<dbReference type="Pfam" id="PF07992">
    <property type="entry name" value="Pyr_redox_2"/>
    <property type="match status" value="1"/>
</dbReference>
<sequence>MPHHRLIILGAGTAGLSAWKQASAVTDDVLMVDPGPLGTTCARVGCMPSKALLQVARDVSATRTLHQDGLLGGPQPRLDGARVMQHVRELRDRFAAGPVRAVEKMGDRYVEGAARFTAPDRIEVDGTGYTADGFIVAIGTQPFVPDAWRSLGQRLLTSDDLFEMKDIPARVAVIGAGAIGCEIGQGLAMLGSKVHLFGRDPGLAGIADSTINDIMREALGRQLHLHDGEDAHPEPSANGVTIRFGAESFEVDTVIAAVGRRPSIEALGLETLDVPLSDSGLPRIDAETLRAGDAPVWFAGDINGIRPIMHEAADEGRLAAWQALHPDAGCMARRVPMGIVFTEPQVAWAGARHDELPADALTGTCDFGRQGRAIIMGHSHGLLKVHADASGRLIGAEMACAGAEHLAHELAWLIQQDVHVVDALRLPFYHPVLEEGLRTALHGIRRQLPGRDRRPDLPLCEDGDDVLPGV</sequence>
<dbReference type="GO" id="GO:0003955">
    <property type="term" value="F:NAD(P)H dehydrogenase (quinone) activity"/>
    <property type="evidence" value="ECO:0007669"/>
    <property type="project" value="TreeGrafter"/>
</dbReference>
<keyword evidence="2" id="KW-0285">Flavoprotein</keyword>
<evidence type="ECO:0000313" key="6">
    <source>
        <dbReference type="EMBL" id="RFF32895.1"/>
    </source>
</evidence>
<dbReference type="SUPFAM" id="SSF51905">
    <property type="entry name" value="FAD/NAD(P)-binding domain"/>
    <property type="match status" value="1"/>
</dbReference>
<keyword evidence="7" id="KW-1185">Reference proteome</keyword>
<dbReference type="PRINTS" id="PR00368">
    <property type="entry name" value="FADPNR"/>
</dbReference>
<feature type="domain" description="Pyridine nucleotide-disulphide oxidoreductase dimerisation" evidence="4">
    <location>
        <begin position="339"/>
        <end position="440"/>
    </location>
</feature>
<dbReference type="SUPFAM" id="SSF55424">
    <property type="entry name" value="FAD/NAD-linked reductases, dimerisation (C-terminal) domain"/>
    <property type="match status" value="1"/>
</dbReference>
<reference evidence="6 7" key="1">
    <citation type="submission" date="2018-08" db="EMBL/GenBank/DDBJ databases">
        <title>Wenzhouxiangella salilacus sp. nov., a novel bacterium isolated from a saline lake in Xinjiang Province, China.</title>
        <authorList>
            <person name="Han S."/>
        </authorList>
    </citation>
    <scope>NUCLEOTIDE SEQUENCE [LARGE SCALE GENOMIC DNA]</scope>
    <source>
        <strain evidence="6 7">XDB06</strain>
    </source>
</reference>
<dbReference type="InterPro" id="IPR023753">
    <property type="entry name" value="FAD/NAD-binding_dom"/>
</dbReference>
<feature type="domain" description="FAD/NAD(P)-binding" evidence="5">
    <location>
        <begin position="5"/>
        <end position="316"/>
    </location>
</feature>
<evidence type="ECO:0000313" key="7">
    <source>
        <dbReference type="Proteomes" id="UP000260351"/>
    </source>
</evidence>
<evidence type="ECO:0000256" key="2">
    <source>
        <dbReference type="ARBA" id="ARBA00022630"/>
    </source>
</evidence>
<comment type="caution">
    <text evidence="6">The sequence shown here is derived from an EMBL/GenBank/DDBJ whole genome shotgun (WGS) entry which is preliminary data.</text>
</comment>
<dbReference type="PANTHER" id="PTHR43014">
    <property type="entry name" value="MERCURIC REDUCTASE"/>
    <property type="match status" value="1"/>
</dbReference>
<dbReference type="OrthoDB" id="9800167at2"/>
<dbReference type="InterPro" id="IPR036188">
    <property type="entry name" value="FAD/NAD-bd_sf"/>
</dbReference>
<proteinExistence type="predicted"/>
<dbReference type="NCBIfam" id="NF004939">
    <property type="entry name" value="PRK06292.1-1"/>
    <property type="match status" value="1"/>
</dbReference>
<dbReference type="Pfam" id="PF02852">
    <property type="entry name" value="Pyr_redox_dim"/>
    <property type="match status" value="1"/>
</dbReference>
<comment type="cofactor">
    <cofactor evidence="1">
        <name>FAD</name>
        <dbReference type="ChEBI" id="CHEBI:57692"/>
    </cofactor>
</comment>
<dbReference type="GO" id="GO:0050660">
    <property type="term" value="F:flavin adenine dinucleotide binding"/>
    <property type="evidence" value="ECO:0007669"/>
    <property type="project" value="TreeGrafter"/>
</dbReference>
<keyword evidence="6" id="KW-0560">Oxidoreductase</keyword>
<organism evidence="6 7">
    <name type="scientific">Wenzhouxiangella sediminis</name>
    <dbReference type="NCBI Taxonomy" id="1792836"/>
    <lineage>
        <taxon>Bacteria</taxon>
        <taxon>Pseudomonadati</taxon>
        <taxon>Pseudomonadota</taxon>
        <taxon>Gammaproteobacteria</taxon>
        <taxon>Chromatiales</taxon>
        <taxon>Wenzhouxiangellaceae</taxon>
        <taxon>Wenzhouxiangella</taxon>
    </lineage>
</organism>
<dbReference type="InterPro" id="IPR004099">
    <property type="entry name" value="Pyr_nucl-diS_OxRdtase_dimer"/>
</dbReference>
<dbReference type="PANTHER" id="PTHR43014:SF4">
    <property type="entry name" value="PYRIDINE NUCLEOTIDE-DISULFIDE OXIDOREDUCTASE RCLA-RELATED"/>
    <property type="match status" value="1"/>
</dbReference>
<dbReference type="GO" id="GO:0004148">
    <property type="term" value="F:dihydrolipoyl dehydrogenase (NADH) activity"/>
    <property type="evidence" value="ECO:0007669"/>
    <property type="project" value="UniProtKB-EC"/>
</dbReference>
<evidence type="ECO:0000259" key="5">
    <source>
        <dbReference type="Pfam" id="PF07992"/>
    </source>
</evidence>
<dbReference type="InterPro" id="IPR016156">
    <property type="entry name" value="FAD/NAD-linked_Rdtase_dimer_sf"/>
</dbReference>
<dbReference type="PRINTS" id="PR00411">
    <property type="entry name" value="PNDRDTASEI"/>
</dbReference>
<dbReference type="EMBL" id="QUZK01000003">
    <property type="protein sequence ID" value="RFF32895.1"/>
    <property type="molecule type" value="Genomic_DNA"/>
</dbReference>
<dbReference type="EC" id="1.8.1.4" evidence="6"/>
<dbReference type="Gene3D" id="3.50.50.60">
    <property type="entry name" value="FAD/NAD(P)-binding domain"/>
    <property type="match status" value="2"/>
</dbReference>
<evidence type="ECO:0000256" key="3">
    <source>
        <dbReference type="ARBA" id="ARBA00022827"/>
    </source>
</evidence>
<gene>
    <name evidence="6" type="ORF">DZC52_00760</name>
</gene>
<evidence type="ECO:0000256" key="1">
    <source>
        <dbReference type="ARBA" id="ARBA00001974"/>
    </source>
</evidence>
<dbReference type="RefSeq" id="WP_116649210.1">
    <property type="nucleotide sequence ID" value="NZ_QUZK01000003.1"/>
</dbReference>
<accession>A0A3E1KCZ7</accession>
<dbReference type="AlphaFoldDB" id="A0A3E1KCZ7"/>
<protein>
    <submittedName>
        <fullName evidence="6">Dihydrolipoyl dehydrogenase</fullName>
        <ecNumber evidence="6">1.8.1.4</ecNumber>
    </submittedName>
</protein>